<organism evidence="1 2">
    <name type="scientific">Billgrantia desiderata</name>
    <dbReference type="NCBI Taxonomy" id="52021"/>
    <lineage>
        <taxon>Bacteria</taxon>
        <taxon>Pseudomonadati</taxon>
        <taxon>Pseudomonadota</taxon>
        <taxon>Gammaproteobacteria</taxon>
        <taxon>Oceanospirillales</taxon>
        <taxon>Halomonadaceae</taxon>
        <taxon>Billgrantia</taxon>
    </lineage>
</organism>
<dbReference type="AlphaFoldDB" id="A0AAW4YZB4"/>
<gene>
    <name evidence="1" type="ORF">HOP61_19685</name>
</gene>
<reference evidence="1" key="1">
    <citation type="submission" date="2020-05" db="EMBL/GenBank/DDBJ databases">
        <authorList>
            <person name="Wang L."/>
            <person name="Shao Z."/>
        </authorList>
    </citation>
    <scope>NUCLEOTIDE SEQUENCE</scope>
    <source>
        <strain evidence="1">MCCC 1A05776</strain>
    </source>
</reference>
<protein>
    <submittedName>
        <fullName evidence="1">C40 family peptidase</fullName>
    </submittedName>
</protein>
<dbReference type="RefSeq" id="WP_234240780.1">
    <property type="nucleotide sequence ID" value="NZ_JABFTS010000012.1"/>
</dbReference>
<dbReference type="EMBL" id="JABFTS010000012">
    <property type="protein sequence ID" value="MCE8053519.1"/>
    <property type="molecule type" value="Genomic_DNA"/>
</dbReference>
<dbReference type="Proteomes" id="UP001320178">
    <property type="component" value="Unassembled WGS sequence"/>
</dbReference>
<evidence type="ECO:0000313" key="2">
    <source>
        <dbReference type="Proteomes" id="UP001320178"/>
    </source>
</evidence>
<sequence length="144" mass="16166">MTLNDYLMSVYVDGGRGEIAQGFRRFDCWGFVRAIRHDLYGKPLMPSYGNVCPSDKRQVTDAWIDAQVTLEACEPTDGAIACVFYGRVLLHVGVVIQSDRGLAVAEITPEAGARVVPLPRYEIEYKNNNIEVKFYDDKSLSQQD</sequence>
<comment type="caution">
    <text evidence="1">The sequence shown here is derived from an EMBL/GenBank/DDBJ whole genome shotgun (WGS) entry which is preliminary data.</text>
</comment>
<proteinExistence type="predicted"/>
<name>A0AAW4YZB4_9GAMM</name>
<reference evidence="1" key="2">
    <citation type="journal article" date="2021" name="Front. Microbiol.">
        <title>Aerobic Denitrification and Heterotrophic Sulfur Oxidation in the Genus Halomonas Revealed by Six Novel Species Characterizations and Genome-Based Analysis.</title>
        <authorList>
            <person name="Wang L."/>
            <person name="Shao Z."/>
        </authorList>
    </citation>
    <scope>NUCLEOTIDE SEQUENCE</scope>
    <source>
        <strain evidence="1">MCCC 1A05776</strain>
    </source>
</reference>
<evidence type="ECO:0000313" key="1">
    <source>
        <dbReference type="EMBL" id="MCE8053519.1"/>
    </source>
</evidence>
<accession>A0AAW4YZB4</accession>